<feature type="binding site" evidence="8">
    <location>
        <position position="1156"/>
    </location>
    <ligand>
        <name>substrate</name>
    </ligand>
</feature>
<name>A0AAW1P0C9_9CHLO</name>
<comment type="caution">
    <text evidence="12">The sequence shown here is derived from an EMBL/GenBank/DDBJ whole genome shotgun (WGS) entry which is preliminary data.</text>
</comment>
<dbReference type="InterPro" id="IPR045035">
    <property type="entry name" value="YSL-like"/>
</dbReference>
<evidence type="ECO:0000256" key="1">
    <source>
        <dbReference type="ARBA" id="ARBA00004141"/>
    </source>
</evidence>
<keyword evidence="6 11" id="KW-0472">Membrane</keyword>
<dbReference type="Gene3D" id="3.30.870.10">
    <property type="entry name" value="Endonuclease Chain A"/>
    <property type="match status" value="1"/>
</dbReference>
<feature type="transmembrane region" description="Helical" evidence="11">
    <location>
        <begin position="1017"/>
        <end position="1038"/>
    </location>
</feature>
<protein>
    <submittedName>
        <fullName evidence="12">Uncharacterized protein</fullName>
    </submittedName>
</protein>
<dbReference type="GO" id="GO:0005634">
    <property type="term" value="C:nucleus"/>
    <property type="evidence" value="ECO:0007669"/>
    <property type="project" value="InterPro"/>
</dbReference>
<dbReference type="GO" id="GO:0006281">
    <property type="term" value="P:DNA repair"/>
    <property type="evidence" value="ECO:0007669"/>
    <property type="project" value="InterPro"/>
</dbReference>
<dbReference type="InterPro" id="IPR004813">
    <property type="entry name" value="OPT"/>
</dbReference>
<keyword evidence="13" id="KW-1185">Reference proteome</keyword>
<feature type="transmembrane region" description="Helical" evidence="11">
    <location>
        <begin position="978"/>
        <end position="996"/>
    </location>
</feature>
<dbReference type="GO" id="GO:0008081">
    <property type="term" value="F:phosphoric diester hydrolase activity"/>
    <property type="evidence" value="ECO:0007669"/>
    <property type="project" value="InterPro"/>
</dbReference>
<feature type="transmembrane region" description="Helical" evidence="11">
    <location>
        <begin position="877"/>
        <end position="898"/>
    </location>
</feature>
<comment type="subcellular location">
    <subcellularLocation>
        <location evidence="1">Membrane</location>
        <topology evidence="1">Multi-pass membrane protein</topology>
    </subcellularLocation>
</comment>
<dbReference type="Pfam" id="PF06087">
    <property type="entry name" value="Tyr-DNA_phospho"/>
    <property type="match status" value="1"/>
</dbReference>
<organism evidence="12 13">
    <name type="scientific">Symbiochloris irregularis</name>
    <dbReference type="NCBI Taxonomy" id="706552"/>
    <lineage>
        <taxon>Eukaryota</taxon>
        <taxon>Viridiplantae</taxon>
        <taxon>Chlorophyta</taxon>
        <taxon>core chlorophytes</taxon>
        <taxon>Trebouxiophyceae</taxon>
        <taxon>Trebouxiales</taxon>
        <taxon>Trebouxiaceae</taxon>
        <taxon>Symbiochloris</taxon>
    </lineage>
</organism>
<feature type="region of interest" description="Disordered" evidence="10">
    <location>
        <begin position="726"/>
        <end position="748"/>
    </location>
</feature>
<dbReference type="AlphaFoldDB" id="A0AAW1P0C9"/>
<keyword evidence="5 11" id="KW-1133">Transmembrane helix</keyword>
<dbReference type="Pfam" id="PF03169">
    <property type="entry name" value="OPT"/>
    <property type="match status" value="1"/>
</dbReference>
<evidence type="ECO:0000313" key="12">
    <source>
        <dbReference type="EMBL" id="KAK9803740.1"/>
    </source>
</evidence>
<evidence type="ECO:0000256" key="3">
    <source>
        <dbReference type="ARBA" id="ARBA00022448"/>
    </source>
</evidence>
<comment type="similarity">
    <text evidence="2">Belongs to the YSL (TC 2.A.67.2) family.</text>
</comment>
<evidence type="ECO:0000256" key="8">
    <source>
        <dbReference type="PIRSR" id="PIRSR610347-2"/>
    </source>
</evidence>
<dbReference type="PANTHER" id="PTHR31645:SF0">
    <property type="entry name" value="OLIGOPEPTIDE TRANSPORTER YGL114W-RELATED"/>
    <property type="match status" value="1"/>
</dbReference>
<evidence type="ECO:0000256" key="4">
    <source>
        <dbReference type="ARBA" id="ARBA00022692"/>
    </source>
</evidence>
<feature type="compositionally biased region" description="Low complexity" evidence="10">
    <location>
        <begin position="731"/>
        <end position="748"/>
    </location>
</feature>
<evidence type="ECO:0000256" key="7">
    <source>
        <dbReference type="PIRSR" id="PIRSR610347-1"/>
    </source>
</evidence>
<feature type="transmembrane region" description="Helical" evidence="11">
    <location>
        <begin position="905"/>
        <end position="937"/>
    </location>
</feature>
<evidence type="ECO:0000256" key="9">
    <source>
        <dbReference type="PIRSR" id="PIRSR610347-3"/>
    </source>
</evidence>
<evidence type="ECO:0000256" key="6">
    <source>
        <dbReference type="ARBA" id="ARBA00023136"/>
    </source>
</evidence>
<feature type="active site" description="Proton donor/acceptor" evidence="7">
    <location>
        <position position="1154"/>
    </location>
</feature>
<dbReference type="PANTHER" id="PTHR31645">
    <property type="entry name" value="OLIGOPEPTIDE TRANSPORTER YGL114W-RELATED"/>
    <property type="match status" value="1"/>
</dbReference>
<dbReference type="Proteomes" id="UP001465755">
    <property type="component" value="Unassembled WGS sequence"/>
</dbReference>
<sequence>MSRVDDEEYDDDGGLILDVDYGGADDHFAKALQRLSHKLGPDEPIDLTDVQEQTLGAGCQHGSIEYGGQGDGTASSSSNSNPAKFQQAISIHSALSAFGADSRRLQEIVQDCLGSRRKGFVAWSWAFGEVLASFGRSWVEHRKLIVGKLCFSLLSAQAQMAFETWAKVWMKMMREMGRQLGLQEFRDPNAPGFKVLLILRWVLNCPKGRSATGEDDPTVLTNKIMQHLQDLLPGIFHLVSEQYWRCFNTAKFAHLAKKCPSAIQPVNLAWASLTATVEANIFCHIWRARLAAVVACGQHACLGTTSLRVSTPTELLPEYEGLLAADSPAAPYLSGVIEPLQRAALPGTPAPRALHPSYPAHSGSKRRYLLCAEETALRFTELPTIMRRVVLGLDPSKYHVESWSALPPDAMSMEKLRPIFASRVYTAGPAALQISGMTEEEVRMVLWDAAWLAQESRAERRKVRENLRRRNCYAEDEQYRKVCNRRCVESYWRHRQAYRSTQNAAYRDNKNEMADKAKKRIRDNWADPNLRMAMKTDRRESAAKKRKLPDQNIELQGDDMPMTEPLPTSILDPVNHHGLCACAHVADAEKQDAAVRCMGSAQGADLAVMEASLRPKRSDHGLTVHKIASQVLLLAGERGMTLPAIMQSAKALQWFPPDSKPDFWDFQGNISLNIKKGGYARKIGVVTPSAVGVVAHNAVFGHIAFSRVTEKADANDAQNHLYADAKDAERQASAAQSAAAQPDAAQSSITGSLEPLTKEQVATQAIKQGATADVVQQSIQAWSKMTLQASANLALLVAGPKGAGPAGCIELVNKHSLADKQWPTDNAIASLQPYTAPVLEDQGQEATEAHPLQAPRPEPWAASCAESTGAIGHNGGIIAGLATGTAMGVIVGSAADLMQDFKTGWLTFASPIAMLVSQICGMAFACSIAPATFWLYWKGFTLGDPTGRYPAPFAVLYRDMAVLAVDGTSGLPHNCLKIAAGAFFAAILISIIRTYVVKPKHRKYVPIPMCLGIPAYIGGYFVIDMAVGASILATYRWINKLEAKRFAPIIASALIAGDGIWTVVSAILALAGKVQGGTADEDLGPAHPLILLWWTTVGLHRAFGGGPMWRGAEKGSWMTATSYAPSSDASASAPGPFWELYKLHTERFAEFPAHCKCTARGNPDTNEWAWWLMQSHCFSAAAWGKPDTHPGPKPPKVVKQRIRNYELGLLFTPAGVARMLAKEQAVGGAATPVVRGFALVEDQNSAVGIAADIVTVPFSAKLPAVPYMEGDVAWSQG</sequence>
<evidence type="ECO:0000256" key="11">
    <source>
        <dbReference type="SAM" id="Phobius"/>
    </source>
</evidence>
<keyword evidence="3" id="KW-0813">Transport</keyword>
<evidence type="ECO:0000256" key="5">
    <source>
        <dbReference type="ARBA" id="ARBA00022989"/>
    </source>
</evidence>
<evidence type="ECO:0000256" key="2">
    <source>
        <dbReference type="ARBA" id="ARBA00010276"/>
    </source>
</evidence>
<dbReference type="SUPFAM" id="SSF56024">
    <property type="entry name" value="Phospholipase D/nuclease"/>
    <property type="match status" value="1"/>
</dbReference>
<evidence type="ECO:0000256" key="10">
    <source>
        <dbReference type="SAM" id="MobiDB-lite"/>
    </source>
</evidence>
<evidence type="ECO:0000313" key="13">
    <source>
        <dbReference type="Proteomes" id="UP001465755"/>
    </source>
</evidence>
<dbReference type="EMBL" id="JALJOQ010000057">
    <property type="protein sequence ID" value="KAK9803740.1"/>
    <property type="molecule type" value="Genomic_DNA"/>
</dbReference>
<feature type="site" description="Interaction with DNA" evidence="9">
    <location>
        <position position="1179"/>
    </location>
</feature>
<accession>A0AAW1P0C9</accession>
<dbReference type="GO" id="GO:0035673">
    <property type="term" value="F:oligopeptide transmembrane transporter activity"/>
    <property type="evidence" value="ECO:0007669"/>
    <property type="project" value="InterPro"/>
</dbReference>
<feature type="transmembrane region" description="Helical" evidence="11">
    <location>
        <begin position="1050"/>
        <end position="1071"/>
    </location>
</feature>
<keyword evidence="4 11" id="KW-0812">Transmembrane</keyword>
<proteinExistence type="inferred from homology"/>
<dbReference type="GO" id="GO:0016020">
    <property type="term" value="C:membrane"/>
    <property type="evidence" value="ECO:0007669"/>
    <property type="project" value="UniProtKB-SubCell"/>
</dbReference>
<dbReference type="InterPro" id="IPR010347">
    <property type="entry name" value="Tdp1"/>
</dbReference>
<reference evidence="12 13" key="1">
    <citation type="journal article" date="2024" name="Nat. Commun.">
        <title>Phylogenomics reveals the evolutionary origins of lichenization in chlorophyte algae.</title>
        <authorList>
            <person name="Puginier C."/>
            <person name="Libourel C."/>
            <person name="Otte J."/>
            <person name="Skaloud P."/>
            <person name="Haon M."/>
            <person name="Grisel S."/>
            <person name="Petersen M."/>
            <person name="Berrin J.G."/>
            <person name="Delaux P.M."/>
            <person name="Dal Grande F."/>
            <person name="Keller J."/>
        </authorList>
    </citation>
    <scope>NUCLEOTIDE SEQUENCE [LARGE SCALE GENOMIC DNA]</scope>
    <source>
        <strain evidence="12 13">SAG 2036</strain>
    </source>
</reference>
<gene>
    <name evidence="12" type="ORF">WJX73_009953</name>
</gene>